<organism evidence="3 4">
    <name type="scientific">Sphingomonas qilianensis</name>
    <dbReference type="NCBI Taxonomy" id="1736690"/>
    <lineage>
        <taxon>Bacteria</taxon>
        <taxon>Pseudomonadati</taxon>
        <taxon>Pseudomonadota</taxon>
        <taxon>Alphaproteobacteria</taxon>
        <taxon>Sphingomonadales</taxon>
        <taxon>Sphingomonadaceae</taxon>
        <taxon>Sphingomonas</taxon>
    </lineage>
</organism>
<comment type="caution">
    <text evidence="3">The sequence shown here is derived from an EMBL/GenBank/DDBJ whole genome shotgun (WGS) entry which is preliminary data.</text>
</comment>
<evidence type="ECO:0000259" key="2">
    <source>
        <dbReference type="Pfam" id="PF12705"/>
    </source>
</evidence>
<dbReference type="Gene3D" id="3.90.320.10">
    <property type="match status" value="1"/>
</dbReference>
<proteinExistence type="predicted"/>
<protein>
    <submittedName>
        <fullName evidence="3">Double-strand break repair protein AddB</fullName>
    </submittedName>
</protein>
<dbReference type="InterPro" id="IPR011335">
    <property type="entry name" value="Restrct_endonuc-II-like"/>
</dbReference>
<evidence type="ECO:0000313" key="3">
    <source>
        <dbReference type="EMBL" id="MEN2785391.1"/>
    </source>
</evidence>
<evidence type="ECO:0000313" key="4">
    <source>
        <dbReference type="Proteomes" id="UP001404104"/>
    </source>
</evidence>
<feature type="region of interest" description="Disordered" evidence="1">
    <location>
        <begin position="485"/>
        <end position="520"/>
    </location>
</feature>
<dbReference type="InterPro" id="IPR014153">
    <property type="entry name" value="Ds_break_AddB"/>
</dbReference>
<dbReference type="NCBIfam" id="TIGR02786">
    <property type="entry name" value="addB_alphas"/>
    <property type="match status" value="1"/>
</dbReference>
<evidence type="ECO:0000256" key="1">
    <source>
        <dbReference type="SAM" id="MobiDB-lite"/>
    </source>
</evidence>
<dbReference type="SUPFAM" id="SSF52980">
    <property type="entry name" value="Restriction endonuclease-like"/>
    <property type="match status" value="1"/>
</dbReference>
<name>A0ABU9XNJ4_9SPHN</name>
<dbReference type="RefSeq" id="WP_345862872.1">
    <property type="nucleotide sequence ID" value="NZ_JBDIMF010000001.1"/>
</dbReference>
<dbReference type="Pfam" id="PF12705">
    <property type="entry name" value="PDDEXK_1"/>
    <property type="match status" value="1"/>
</dbReference>
<sequence length="1030" mass="110451">MAEPGKPALYTIPAHRAFADALAAGLIRRAGGDRMRLARGLVLLPNNRAKRAVTDAFVRASDGGLLLPRLVAIGDPELDEAAGAAIDPADDADPVLPAVAPLQRRMILARLVSEERAKAGQPVDAAEAVRLAGELARTLDQLLVEEVRPARLRELELTEELSNHWQKSLALFGIVLDRWPGELERLKRIDLATRRALLLDRLTARWKATPPAGFACAAGITDSAPAVARLLRCVSELPEGLVVLADLATGMDEAEWLALGPHAPDPVTGRRKRSIETHPQFHLKLLLERMSVNRAEFAVWREGGGHDATIARGRAVANALAPAEFTGKWTGLEADQRRLTGIAAAELATPGEEAQAIALALREALESEGRTAALVTPDRGLARRVAAHMQRWGVEIDDTAGRPLSILPSGTLLTALAEAAVQRFAPLALLALLKHPLVRAGEGRIAWLDGARALDRVLRGPRPAAGLAGVDAHLKAPLPFRGGVGGGGVPQTLSGGFPESPHPNPSPEGEGLDRAGPSRRTDVRRAEAAAWWPEARALLAPIEAVFDGGAQPLPAMIAALRETAQALCGDALWGGPAGRAAAELLAELEVQAASGPATVDPDSLAPLLKTLMDEVAVRPAQGGHPRLAIYGLIEARLQTADVMILGGLNEGTWPGQPAPDPWLAPRIRSELGLPGLERRVGISAHDLAGALGAPAALLTRARRDAKSPAIASRFWLRLQALAGERFERARALEGWTRALDDPGVHEPVAHPKPSPAAELRPTRIAVTDVDRLKADPYAFYAKRILRLASLDPVDADPSAAWRGTAVHDVLEAWAREDQCDPAALRERALTMLEDERTHPMMRALWQPRLMEAIDWISAKIIEGAEVGRSVLAVEQEGKMQIAGVTLTGKFDRIDRMPDGGLGVIDYKTGQPPSAAALRAGFSLQLGLLGLIAEYGGYEGIKGTATAFEYWSLGRKGDGFGYVTTPVDPEGKRDRIPTAEFTQTAAHHFAEAVRTWLTGDAPFEAKLHPEFAPYAEYDQLMRLDEWYGREG</sequence>
<dbReference type="InterPro" id="IPR038726">
    <property type="entry name" value="PDDEXK_AddAB-type"/>
</dbReference>
<gene>
    <name evidence="3" type="primary">addB</name>
    <name evidence="3" type="ORF">ABC969_03030</name>
</gene>
<feature type="domain" description="PD-(D/E)XK endonuclease-like" evidence="2">
    <location>
        <begin position="764"/>
        <end position="1003"/>
    </location>
</feature>
<reference evidence="3 4" key="1">
    <citation type="submission" date="2024-05" db="EMBL/GenBank/DDBJ databases">
        <authorList>
            <person name="Liu Q."/>
            <person name="Xin Y.-H."/>
        </authorList>
    </citation>
    <scope>NUCLEOTIDE SEQUENCE [LARGE SCALE GENOMIC DNA]</scope>
    <source>
        <strain evidence="3 4">CGMCC 1.15349</strain>
    </source>
</reference>
<accession>A0ABU9XNJ4</accession>
<dbReference type="InterPro" id="IPR011604">
    <property type="entry name" value="PDDEXK-like_dom_sf"/>
</dbReference>
<dbReference type="EMBL" id="JBDIMF010000001">
    <property type="protein sequence ID" value="MEN2785391.1"/>
    <property type="molecule type" value="Genomic_DNA"/>
</dbReference>
<dbReference type="Proteomes" id="UP001404104">
    <property type="component" value="Unassembled WGS sequence"/>
</dbReference>
<dbReference type="SUPFAM" id="SSF52540">
    <property type="entry name" value="P-loop containing nucleoside triphosphate hydrolases"/>
    <property type="match status" value="1"/>
</dbReference>
<keyword evidence="4" id="KW-1185">Reference proteome</keyword>
<dbReference type="InterPro" id="IPR027417">
    <property type="entry name" value="P-loop_NTPase"/>
</dbReference>